<evidence type="ECO:0000313" key="14">
    <source>
        <dbReference type="EMBL" id="GGX45906.1"/>
    </source>
</evidence>
<dbReference type="CDD" id="cd17546">
    <property type="entry name" value="REC_hyHK_CKI1_RcsC-like"/>
    <property type="match status" value="1"/>
</dbReference>
<gene>
    <name evidence="14" type="ORF">GCM10010946_25500</name>
</gene>
<evidence type="ECO:0000256" key="2">
    <source>
        <dbReference type="ARBA" id="ARBA00012438"/>
    </source>
</evidence>
<evidence type="ECO:0000259" key="11">
    <source>
        <dbReference type="PROSITE" id="PS50110"/>
    </source>
</evidence>
<dbReference type="SUPFAM" id="SSF52172">
    <property type="entry name" value="CheY-like"/>
    <property type="match status" value="1"/>
</dbReference>
<keyword evidence="5" id="KW-0418">Kinase</keyword>
<protein>
    <recommendedName>
        <fullName evidence="2">histidine kinase</fullName>
        <ecNumber evidence="2">2.7.13.3</ecNumber>
    </recommendedName>
</protein>
<dbReference type="Gene3D" id="3.40.50.2300">
    <property type="match status" value="1"/>
</dbReference>
<dbReference type="PROSITE" id="PS50109">
    <property type="entry name" value="HIS_KIN"/>
    <property type="match status" value="1"/>
</dbReference>
<dbReference type="PROSITE" id="PS50110">
    <property type="entry name" value="RESPONSE_REGULATORY"/>
    <property type="match status" value="1"/>
</dbReference>
<organism evidence="14 15">
    <name type="scientific">Undibacterium squillarum</name>
    <dbReference type="NCBI Taxonomy" id="1131567"/>
    <lineage>
        <taxon>Bacteria</taxon>
        <taxon>Pseudomonadati</taxon>
        <taxon>Pseudomonadota</taxon>
        <taxon>Betaproteobacteria</taxon>
        <taxon>Burkholderiales</taxon>
        <taxon>Oxalobacteraceae</taxon>
        <taxon>Undibacterium</taxon>
    </lineage>
</organism>
<comment type="caution">
    <text evidence="14">The sequence shown here is derived from an EMBL/GenBank/DDBJ whole genome shotgun (WGS) entry which is preliminary data.</text>
</comment>
<dbReference type="SMART" id="SM00260">
    <property type="entry name" value="CheW"/>
    <property type="match status" value="1"/>
</dbReference>
<keyword evidence="15" id="KW-1185">Reference proteome</keyword>
<dbReference type="PANTHER" id="PTHR43395">
    <property type="entry name" value="SENSOR HISTIDINE KINASE CHEA"/>
    <property type="match status" value="1"/>
</dbReference>
<dbReference type="Pfam" id="PF00072">
    <property type="entry name" value="Response_reg"/>
    <property type="match status" value="1"/>
</dbReference>
<evidence type="ECO:0000256" key="8">
    <source>
        <dbReference type="PROSITE-ProRule" id="PRU00169"/>
    </source>
</evidence>
<proteinExistence type="predicted"/>
<dbReference type="EMBL" id="BMYU01000006">
    <property type="protein sequence ID" value="GGX45906.1"/>
    <property type="molecule type" value="Genomic_DNA"/>
</dbReference>
<feature type="domain" description="HPt" evidence="13">
    <location>
        <begin position="702"/>
        <end position="809"/>
    </location>
</feature>
<accession>A0ABQ2XZG8</accession>
<feature type="modified residue" description="Phosphohistidine" evidence="7">
    <location>
        <position position="62"/>
    </location>
</feature>
<dbReference type="SUPFAM" id="SSF50341">
    <property type="entry name" value="CheW-like"/>
    <property type="match status" value="1"/>
</dbReference>
<feature type="modified residue" description="Phosphohistidine" evidence="7">
    <location>
        <position position="1282"/>
    </location>
</feature>
<evidence type="ECO:0000256" key="7">
    <source>
        <dbReference type="PROSITE-ProRule" id="PRU00110"/>
    </source>
</evidence>
<evidence type="ECO:0000256" key="1">
    <source>
        <dbReference type="ARBA" id="ARBA00000085"/>
    </source>
</evidence>
<dbReference type="Gene3D" id="2.30.30.40">
    <property type="entry name" value="SH3 Domains"/>
    <property type="match status" value="1"/>
</dbReference>
<name>A0ABQ2XZG8_9BURK</name>
<dbReference type="InterPro" id="IPR036890">
    <property type="entry name" value="HATPase_C_sf"/>
</dbReference>
<dbReference type="InterPro" id="IPR004358">
    <property type="entry name" value="Sig_transdc_His_kin-like_C"/>
</dbReference>
<dbReference type="RefSeq" id="WP_189357587.1">
    <property type="nucleotide sequence ID" value="NZ_BMYU01000006.1"/>
</dbReference>
<feature type="domain" description="HPt" evidence="13">
    <location>
        <begin position="21"/>
        <end position="123"/>
    </location>
</feature>
<dbReference type="PROSITE" id="PS50894">
    <property type="entry name" value="HPT"/>
    <property type="match status" value="4"/>
</dbReference>
<dbReference type="InterPro" id="IPR001789">
    <property type="entry name" value="Sig_transdc_resp-reg_receiver"/>
</dbReference>
<dbReference type="SMART" id="SM01231">
    <property type="entry name" value="H-kinase_dim"/>
    <property type="match status" value="1"/>
</dbReference>
<feature type="modified residue" description="Phosphohistidine" evidence="7">
    <location>
        <position position="749"/>
    </location>
</feature>
<evidence type="ECO:0000313" key="15">
    <source>
        <dbReference type="Proteomes" id="UP000653343"/>
    </source>
</evidence>
<dbReference type="InterPro" id="IPR051315">
    <property type="entry name" value="Bact_Chemotaxis_CheA"/>
</dbReference>
<dbReference type="InterPro" id="IPR036641">
    <property type="entry name" value="HPT_dom_sf"/>
</dbReference>
<dbReference type="InterPro" id="IPR005467">
    <property type="entry name" value="His_kinase_dom"/>
</dbReference>
<evidence type="ECO:0000256" key="9">
    <source>
        <dbReference type="SAM" id="Coils"/>
    </source>
</evidence>
<dbReference type="InterPro" id="IPR003594">
    <property type="entry name" value="HATPase_dom"/>
</dbReference>
<feature type="domain" description="Histidine kinase" evidence="10">
    <location>
        <begin position="1734"/>
        <end position="1939"/>
    </location>
</feature>
<evidence type="ECO:0000256" key="4">
    <source>
        <dbReference type="ARBA" id="ARBA00022679"/>
    </source>
</evidence>
<dbReference type="PROSITE" id="PS50851">
    <property type="entry name" value="CHEW"/>
    <property type="match status" value="1"/>
</dbReference>
<dbReference type="Proteomes" id="UP000653343">
    <property type="component" value="Unassembled WGS sequence"/>
</dbReference>
<dbReference type="Pfam" id="PF01627">
    <property type="entry name" value="Hpt"/>
    <property type="match status" value="3"/>
</dbReference>
<dbReference type="SUPFAM" id="SSF55874">
    <property type="entry name" value="ATPase domain of HSP90 chaperone/DNA topoisomerase II/histidine kinase"/>
    <property type="match status" value="1"/>
</dbReference>
<dbReference type="Gene3D" id="1.20.120.160">
    <property type="entry name" value="HPT domain"/>
    <property type="match status" value="4"/>
</dbReference>
<keyword evidence="9" id="KW-0175">Coiled coil</keyword>
<keyword evidence="4" id="KW-0808">Transferase</keyword>
<evidence type="ECO:0000256" key="3">
    <source>
        <dbReference type="ARBA" id="ARBA00022553"/>
    </source>
</evidence>
<evidence type="ECO:0000259" key="13">
    <source>
        <dbReference type="PROSITE" id="PS50894"/>
    </source>
</evidence>
<dbReference type="InterPro" id="IPR036061">
    <property type="entry name" value="CheW-like_dom_sf"/>
</dbReference>
<dbReference type="InterPro" id="IPR002545">
    <property type="entry name" value="CheW-lke_dom"/>
</dbReference>
<dbReference type="CDD" id="cd00088">
    <property type="entry name" value="HPT"/>
    <property type="match status" value="3"/>
</dbReference>
<dbReference type="Gene3D" id="3.30.565.10">
    <property type="entry name" value="Histidine kinase-like ATPase, C-terminal domain"/>
    <property type="match status" value="1"/>
</dbReference>
<dbReference type="InterPro" id="IPR004105">
    <property type="entry name" value="CheA-like_dim"/>
</dbReference>
<dbReference type="Pfam" id="PF02518">
    <property type="entry name" value="HATPase_c"/>
    <property type="match status" value="1"/>
</dbReference>
<feature type="modified residue" description="4-aspartylphosphate" evidence="8">
    <location>
        <position position="2168"/>
    </location>
</feature>
<comment type="catalytic activity">
    <reaction evidence="1">
        <text>ATP + protein L-histidine = ADP + protein N-phospho-L-histidine.</text>
        <dbReference type="EC" id="2.7.13.3"/>
    </reaction>
</comment>
<evidence type="ECO:0000256" key="6">
    <source>
        <dbReference type="ARBA" id="ARBA00023012"/>
    </source>
</evidence>
<dbReference type="SMART" id="SM00387">
    <property type="entry name" value="HATPase_c"/>
    <property type="match status" value="1"/>
</dbReference>
<reference evidence="15" key="1">
    <citation type="journal article" date="2019" name="Int. J. Syst. Evol. Microbiol.">
        <title>The Global Catalogue of Microorganisms (GCM) 10K type strain sequencing project: providing services to taxonomists for standard genome sequencing and annotation.</title>
        <authorList>
            <consortium name="The Broad Institute Genomics Platform"/>
            <consortium name="The Broad Institute Genome Sequencing Center for Infectious Disease"/>
            <person name="Wu L."/>
            <person name="Ma J."/>
        </authorList>
    </citation>
    <scope>NUCLEOTIDE SEQUENCE [LARGE SCALE GENOMIC DNA]</scope>
    <source>
        <strain evidence="15">KCTC 23917</strain>
    </source>
</reference>
<dbReference type="SUPFAM" id="SSF47226">
    <property type="entry name" value="Histidine-containing phosphotransfer domain, HPT domain"/>
    <property type="match status" value="5"/>
</dbReference>
<sequence length="2243" mass="245147">MTYDVSSPADFPQEQFDTGPLSWVIADIREAINQAGKKLSEALKQDEESRATSLLHAKNFLHQAHGALQIVDIDGVALLTESIEDVLERLQNGQLNISDDVVTGVQDAFHAVLRYLEDLLSGAPHQPVRLFPYYRTVLELKGAERIHPADLFFPALVVQEKIPELTLSYRGSAPSYTGLRQRFEKLLLTVLTSKDAEAQLKAVLQMRDLIAEIDQVQSTPQAKAFWVVMRAFTEAVESARIQNEQYVKQILGRINLQIRRLVDGGTAIPERLLRDALFFIAQVKQPTPLVASIRQAYALENAVPADYDKKNYGRVAAGALSAAKEQLTAVKNLWGRIANGEQGLAEKFSQKMKDLAETGESLSTPALSKLLRELSGIARHVAHSDEGSKFGLELATSLLFVENALDQITRLPAHFQDRAEEITSRLLSAVSGDELTSQAAWMGEISREAQQRQTMHVLVTEMQTSLRQIEKNLDEYFRDHTQTDLLKPVDSVLHQIGGALAILDQDDAMRAVEHTRELVGRFGEALISSSEAEQNTLHQNVAQNIGALSFFIETIQSQPETAKKKFTFDEDTGLFRSHLLETGNQKELLPNTDQLVMQEVYPQEAVLTAEEELTRQQQESVRLAASLAESPDDAEIREQLKHSLEAERSVATLLDDAEAGERAKAAMAALAQTDATEVSQLVSQPVAPQVTALAPSLMPETDDAVDAELLEIFLMEAEEVLQFVSDTLPLSRQDTDNQEYLTSLRRSFHTLKGSSRMVGLNVFGETAWSIEQVMNLWLSESRHGTEALYKLLDHVTAEMTLWVAELRSSGSSFRNGQAIVTAAQKLKAGETSVELIAEAAPSAQIEVVAAPAEPDAILGHSESFVDPAPVADDELTVPSTDAESVVSDVAEQTENTVLADAQEETSFESQEEIAELPADISVSGMDESADDEIRDQVLPESALNVDVELVAEEVSDSLTDSTLPEMQIEESVAQQVSDNDSVPAADNIYTPAHDGSEVSAEHRDTTEILPETVIELLPVIDATEGLTDAAEELSVLTDDTAAEPVQFVEAAADQVSVVDEHLTPELLSEQVAHAEAVEDEALSEEFALPELSEEPDLLIQAEALPEIVSDDEHVIDAVTAETVSVSDDDQSPELVVAEFASEEVAAPLQDALSPDSEVATVVSSEPVTETESDLTVADDQGDDHAEFAAPDTIVEDLGSASVASDEALAETAQIIEFPEVNKPAPVLDDNVKRIGGLEISLPLYGIYMAETDEIVRFLTQDLSEWRHEPERVVSTHAIHASHSLAGSSATVGLRQLQELAHSMELVLQRLQRHPVMLHSNEFDVLDEALDTAKRMLQKFATSELPEAAPEQIQALEHLLQGIIARSDAGADEEFITSTNERLNLEDLAHLAQDDADLPETDLVSGDIAATEVPVAEEVLSAIVAPEASQATVTKLNDEIDQDLLPVFLEEGQDLLPMVGELLRSWQEHPADSGIPQSIARLMHTIKGSARMAGAMTLGQHIHDMESRIESMANTGGAVRQPLLDDLLARHDLSMQMFDQLQNPQAYVAPEVAEVLTAAQELDRFQEELIAGTDAPVAETKTSELVSLNPVIPVNAGAQVRAMPAAAPLSAPVQPAGPVPLVRVRADVLDRLVNQAGEVSISRSRLENEISTLRASLSELTGNVARLRDQLREVEIQAESQITAQMSHAGDRDFDPLEFDRFTRLQELTRMMAESVSDVATVQQNLNRTIDGASSDLLTQARLTRELQQDLMRVRMIPFASASERLYRVTRQTAKELDKRVNLDIRGAGVEMDRGVLEKMVGPFEHLLRNAIVHGIESREERRQAGKNETGELLIEIRQEGNEVVIRFKDDGRGLNLPSILNKARQSGLIGSDEQPGEAETAALIFEPGFTTASEVTELAGRGVGMDVVRSEASSLGGRVEVTTSAGQGAEFTIRLPLTLAVTQVVLLSAGGKTFAVPSVLVEQVQHLKANALANAYNDGAVMWQGQRVGMYFLSTLLADHQAVPMSLQYTPVLILKSGTDRVALHVDEILGNREVVVKNIGPQLARMAGIAGATVLGSGEIILILNPVPLAGRFEQLQHARLPHHEAEAVQGAVANLEQAESVQTAATEPVQGLRKQHTVMVVDDSLTVRRVTQRLLTREGYQVILAKDGIDALEQLQSVTPDVMLVDIEMPRMDGFDLTRNVRSDNRTSHIPIIMITSRTADKHRNYAKELGVNEYFGKPYREDDLLEAIVRFIGQENAVIV</sequence>
<dbReference type="InterPro" id="IPR058661">
    <property type="entry name" value="FimL_2nd"/>
</dbReference>
<dbReference type="Pfam" id="PF26379">
    <property type="entry name" value="FimL_2nd"/>
    <property type="match status" value="1"/>
</dbReference>
<feature type="modified residue" description="Phosphohistidine" evidence="7">
    <location>
        <position position="1483"/>
    </location>
</feature>
<dbReference type="EC" id="2.7.13.3" evidence="2"/>
<evidence type="ECO:0000256" key="5">
    <source>
        <dbReference type="ARBA" id="ARBA00022777"/>
    </source>
</evidence>
<dbReference type="Pfam" id="PF01584">
    <property type="entry name" value="CheW"/>
    <property type="match status" value="1"/>
</dbReference>
<keyword evidence="6" id="KW-0902">Two-component regulatory system</keyword>
<dbReference type="PANTHER" id="PTHR43395:SF8">
    <property type="entry name" value="HISTIDINE KINASE"/>
    <property type="match status" value="1"/>
</dbReference>
<evidence type="ECO:0000259" key="12">
    <source>
        <dbReference type="PROSITE" id="PS50851"/>
    </source>
</evidence>
<evidence type="ECO:0000259" key="10">
    <source>
        <dbReference type="PROSITE" id="PS50109"/>
    </source>
</evidence>
<dbReference type="PRINTS" id="PR00344">
    <property type="entry name" value="BCTRLSENSOR"/>
</dbReference>
<dbReference type="SMART" id="SM00073">
    <property type="entry name" value="HPT"/>
    <property type="match status" value="3"/>
</dbReference>
<dbReference type="InterPro" id="IPR011006">
    <property type="entry name" value="CheY-like_superfamily"/>
</dbReference>
<feature type="domain" description="HPt" evidence="13">
    <location>
        <begin position="1436"/>
        <end position="1540"/>
    </location>
</feature>
<feature type="domain" description="CheW-like" evidence="12">
    <location>
        <begin position="1941"/>
        <end position="2076"/>
    </location>
</feature>
<dbReference type="SMART" id="SM00448">
    <property type="entry name" value="REC"/>
    <property type="match status" value="1"/>
</dbReference>
<feature type="domain" description="HPt" evidence="13">
    <location>
        <begin position="1236"/>
        <end position="1339"/>
    </location>
</feature>
<feature type="coiled-coil region" evidence="9">
    <location>
        <begin position="1642"/>
        <end position="1683"/>
    </location>
</feature>
<keyword evidence="3 8" id="KW-0597">Phosphoprotein</keyword>
<dbReference type="InterPro" id="IPR008207">
    <property type="entry name" value="Sig_transdc_His_kin_Hpt_dom"/>
</dbReference>
<feature type="domain" description="Response regulatory" evidence="11">
    <location>
        <begin position="2119"/>
        <end position="2235"/>
    </location>
</feature>